<evidence type="ECO:0000256" key="2">
    <source>
        <dbReference type="SAM" id="MobiDB-lite"/>
    </source>
</evidence>
<dbReference type="GO" id="GO:0031929">
    <property type="term" value="P:TOR signaling"/>
    <property type="evidence" value="ECO:0007669"/>
    <property type="project" value="TreeGrafter"/>
</dbReference>
<dbReference type="Pfam" id="PF04176">
    <property type="entry name" value="TIP41"/>
    <property type="match status" value="1"/>
</dbReference>
<dbReference type="Proteomes" id="UP000191285">
    <property type="component" value="Unassembled WGS sequence"/>
</dbReference>
<dbReference type="PANTHER" id="PTHR21021">
    <property type="entry name" value="GAF/PUTATIVE CYTOSKELETAL PROTEIN"/>
    <property type="match status" value="1"/>
</dbReference>
<proteinExistence type="inferred from homology"/>
<evidence type="ECO:0008006" key="5">
    <source>
        <dbReference type="Google" id="ProtNLM"/>
    </source>
</evidence>
<dbReference type="InterPro" id="IPR007303">
    <property type="entry name" value="TIP41-like"/>
</dbReference>
<dbReference type="AlphaFoldDB" id="A0A1V6SZF7"/>
<evidence type="ECO:0000313" key="3">
    <source>
        <dbReference type="EMBL" id="OQE19164.1"/>
    </source>
</evidence>
<keyword evidence="4" id="KW-1185">Reference proteome</keyword>
<organism evidence="3 4">
    <name type="scientific">Penicillium steckii</name>
    <dbReference type="NCBI Taxonomy" id="303698"/>
    <lineage>
        <taxon>Eukaryota</taxon>
        <taxon>Fungi</taxon>
        <taxon>Dikarya</taxon>
        <taxon>Ascomycota</taxon>
        <taxon>Pezizomycotina</taxon>
        <taxon>Eurotiomycetes</taxon>
        <taxon>Eurotiomycetidae</taxon>
        <taxon>Eurotiales</taxon>
        <taxon>Aspergillaceae</taxon>
        <taxon>Penicillium</taxon>
    </lineage>
</organism>
<dbReference type="GO" id="GO:0005829">
    <property type="term" value="C:cytosol"/>
    <property type="evidence" value="ECO:0007669"/>
    <property type="project" value="TreeGrafter"/>
</dbReference>
<comment type="caution">
    <text evidence="3">The sequence shown here is derived from an EMBL/GenBank/DDBJ whole genome shotgun (WGS) entry which is preliminary data.</text>
</comment>
<reference evidence="4" key="1">
    <citation type="journal article" date="2017" name="Nat. Microbiol.">
        <title>Global analysis of biosynthetic gene clusters reveals vast potential of secondary metabolite production in Penicillium species.</title>
        <authorList>
            <person name="Nielsen J.C."/>
            <person name="Grijseels S."/>
            <person name="Prigent S."/>
            <person name="Ji B."/>
            <person name="Dainat J."/>
            <person name="Nielsen K.F."/>
            <person name="Frisvad J.C."/>
            <person name="Workman M."/>
            <person name="Nielsen J."/>
        </authorList>
    </citation>
    <scope>NUCLEOTIDE SEQUENCE [LARGE SCALE GENOMIC DNA]</scope>
    <source>
        <strain evidence="4">IBT 24891</strain>
    </source>
</reference>
<protein>
    <recommendedName>
        <fullName evidence="5">TIP41-like protein</fullName>
    </recommendedName>
</protein>
<dbReference type="InterPro" id="IPR051330">
    <property type="entry name" value="Phosphatase_reg/MetRdx"/>
</dbReference>
<evidence type="ECO:0000313" key="4">
    <source>
        <dbReference type="Proteomes" id="UP000191285"/>
    </source>
</evidence>
<dbReference type="PANTHER" id="PTHR21021:SF16">
    <property type="entry name" value="TIP41-LIKE PROTEIN"/>
    <property type="match status" value="1"/>
</dbReference>
<feature type="region of interest" description="Disordered" evidence="2">
    <location>
        <begin position="1"/>
        <end position="24"/>
    </location>
</feature>
<dbReference type="OrthoDB" id="10253878at2759"/>
<sequence>MDSRTPAVLARGHHASVSPEAKKPQQVTVGGFRIATQKLPILKADPIEEMTKKLGIAVPEMIFGDNFVSIEHPQSGWGINFNAFDALDLVDKTGQSMLQVAYSKEWQQSREKTHDGIKEVVKPFDWSYSTDYKGTLSPNAQPFEQTTEQIPIELLKRPDPILFFDEVVLYEDELADNGIAMLSCKIRVMPERLLLLTRFFMRLDNVLIRLRDTRVYVDFEKREVIREYQAKECEYEKVRQMLAGTRDDIPALMRDANRLSELLPVVDKRNERVVLEK</sequence>
<name>A0A1V6SZF7_9EURO</name>
<dbReference type="EMBL" id="MLKD01000016">
    <property type="protein sequence ID" value="OQE19164.1"/>
    <property type="molecule type" value="Genomic_DNA"/>
</dbReference>
<comment type="similarity">
    <text evidence="1">Belongs to the TIP41 family.</text>
</comment>
<accession>A0A1V6SZF7</accession>
<dbReference type="STRING" id="303698.A0A1V6SZF7"/>
<gene>
    <name evidence="3" type="ORF">PENSTE_c016G07658</name>
</gene>
<evidence type="ECO:0000256" key="1">
    <source>
        <dbReference type="ARBA" id="ARBA00006658"/>
    </source>
</evidence>